<proteinExistence type="predicted"/>
<dbReference type="InterPro" id="IPR016064">
    <property type="entry name" value="NAD/diacylglycerol_kinase_sf"/>
</dbReference>
<keyword evidence="3" id="KW-1185">Reference proteome</keyword>
<dbReference type="Gene3D" id="3.40.50.10330">
    <property type="entry name" value="Probable inorganic polyphosphate/atp-NAD kinase, domain 1"/>
    <property type="match status" value="1"/>
</dbReference>
<dbReference type="InterPro" id="IPR045540">
    <property type="entry name" value="YegS/DAGK_C"/>
</dbReference>
<dbReference type="SUPFAM" id="SSF111331">
    <property type="entry name" value="NAD kinase/diacylglycerol kinase-like"/>
    <property type="match status" value="1"/>
</dbReference>
<gene>
    <name evidence="2" type="ORF">ACFMB1_09045</name>
</gene>
<dbReference type="InterPro" id="IPR017438">
    <property type="entry name" value="ATP-NAD_kinase_N"/>
</dbReference>
<evidence type="ECO:0000259" key="1">
    <source>
        <dbReference type="PROSITE" id="PS50146"/>
    </source>
</evidence>
<dbReference type="RefSeq" id="WP_379878824.1">
    <property type="nucleotide sequence ID" value="NZ_JBHPON010000001.1"/>
</dbReference>
<dbReference type="EC" id="2.7.1.-" evidence="2"/>
<protein>
    <submittedName>
        <fullName evidence="2">Diacylglycerol/lipid kinase family protein</fullName>
        <ecNumber evidence="2">2.7.1.-</ecNumber>
    </submittedName>
</protein>
<dbReference type="Gene3D" id="2.60.200.40">
    <property type="match status" value="1"/>
</dbReference>
<organism evidence="2 3">
    <name type="scientific">Hyphococcus aureus</name>
    <dbReference type="NCBI Taxonomy" id="2666033"/>
    <lineage>
        <taxon>Bacteria</taxon>
        <taxon>Pseudomonadati</taxon>
        <taxon>Pseudomonadota</taxon>
        <taxon>Alphaproteobacteria</taxon>
        <taxon>Parvularculales</taxon>
        <taxon>Parvularculaceae</taxon>
        <taxon>Hyphococcus</taxon>
    </lineage>
</organism>
<sequence>MCVYAFINTNSGGVQTIGPERASSILFHELKEAGLDCRMTLGGAAEFSAFAEEAKNAENTSMVAIAGGDGTLAMAASAFLDTSIPVLLLPGGTMNLIAHDLCIGGDLEMAVRNVASCRPRRIDVATINGRAFLNNVVFGDYADMAEARETIRDAESMDERLGAISEATHTLINSAPRNFRIEHPQGVREIGSNILMISNNPYTHALDMRPRRKRLDTGKLAIYVAESNDGIDLIARMVEVMRGELGKSSAIERIDAESCIIHADCETILAAVDGEPMEMKTPVTISIKPRALTILRPE</sequence>
<dbReference type="EMBL" id="JBHPON010000001">
    <property type="protein sequence ID" value="MFC6035686.1"/>
    <property type="molecule type" value="Genomic_DNA"/>
</dbReference>
<evidence type="ECO:0000313" key="3">
    <source>
        <dbReference type="Proteomes" id="UP001596116"/>
    </source>
</evidence>
<dbReference type="Pfam" id="PF00781">
    <property type="entry name" value="DAGK_cat"/>
    <property type="match status" value="1"/>
</dbReference>
<dbReference type="GO" id="GO:0016301">
    <property type="term" value="F:kinase activity"/>
    <property type="evidence" value="ECO:0007669"/>
    <property type="project" value="UniProtKB-KW"/>
</dbReference>
<reference evidence="2 3" key="1">
    <citation type="submission" date="2024-09" db="EMBL/GenBank/DDBJ databases">
        <authorList>
            <person name="Zhang Z.-H."/>
        </authorList>
    </citation>
    <scope>NUCLEOTIDE SEQUENCE [LARGE SCALE GENOMIC DNA]</scope>
    <source>
        <strain evidence="2 3">HHTR114</strain>
    </source>
</reference>
<keyword evidence="2" id="KW-0418">Kinase</keyword>
<keyword evidence="2" id="KW-0808">Transferase</keyword>
<accession>A0ABW1KU88</accession>
<dbReference type="Proteomes" id="UP001596116">
    <property type="component" value="Unassembled WGS sequence"/>
</dbReference>
<dbReference type="InterPro" id="IPR001206">
    <property type="entry name" value="Diacylglycerol_kinase_cat_dom"/>
</dbReference>
<dbReference type="PROSITE" id="PS50146">
    <property type="entry name" value="DAGK"/>
    <property type="match status" value="1"/>
</dbReference>
<comment type="caution">
    <text evidence="2">The sequence shown here is derived from an EMBL/GenBank/DDBJ whole genome shotgun (WGS) entry which is preliminary data.</text>
</comment>
<evidence type="ECO:0000313" key="2">
    <source>
        <dbReference type="EMBL" id="MFC6035686.1"/>
    </source>
</evidence>
<name>A0ABW1KU88_9PROT</name>
<feature type="domain" description="DAGKc" evidence="1">
    <location>
        <begin position="1"/>
        <end position="131"/>
    </location>
</feature>
<dbReference type="Pfam" id="PF19279">
    <property type="entry name" value="YegS_C"/>
    <property type="match status" value="1"/>
</dbReference>